<dbReference type="SUPFAM" id="SSF52540">
    <property type="entry name" value="P-loop containing nucleoside triphosphate hydrolases"/>
    <property type="match status" value="1"/>
</dbReference>
<sequence length="136" mass="15451">MYTYKLNRIIFNNGLELQPGNITVIIGPNNAGKSRALKDIAGKTTKERSLQGIVVTDVEWTSPASLQEIRDIYNVERYQDENGSWMFRTLARTYATGTLVGCVKYQQSVYLQDLCSLTHPTTDFWCDTCVSPKSMW</sequence>
<dbReference type="EMBL" id="AP018316">
    <property type="protein sequence ID" value="BAZ88478.1"/>
    <property type="molecule type" value="Genomic_DNA"/>
</dbReference>
<reference evidence="1 2" key="1">
    <citation type="submission" date="2017-06" db="EMBL/GenBank/DDBJ databases">
        <title>Genome sequencing of cyanobaciteial culture collection at National Institute for Environmental Studies (NIES).</title>
        <authorList>
            <person name="Hirose Y."/>
            <person name="Shimura Y."/>
            <person name="Fujisawa T."/>
            <person name="Nakamura Y."/>
            <person name="Kawachi M."/>
        </authorList>
    </citation>
    <scope>NUCLEOTIDE SEQUENCE [LARGE SCALE GENOMIC DNA]</scope>
    <source>
        <strain evidence="1 2">NIES-806</strain>
    </source>
</reference>
<gene>
    <name evidence="1" type="ORF">NIES806_47160</name>
</gene>
<proteinExistence type="predicted"/>
<dbReference type="RefSeq" id="WP_096671072.1">
    <property type="nucleotide sequence ID" value="NZ_AP018316.1"/>
</dbReference>
<evidence type="ECO:0000313" key="1">
    <source>
        <dbReference type="EMBL" id="BAZ88478.1"/>
    </source>
</evidence>
<organism evidence="1 2">
    <name type="scientific">Dolichospermum compactum NIES-806</name>
    <dbReference type="NCBI Taxonomy" id="1973481"/>
    <lineage>
        <taxon>Bacteria</taxon>
        <taxon>Bacillati</taxon>
        <taxon>Cyanobacteriota</taxon>
        <taxon>Cyanophyceae</taxon>
        <taxon>Nostocales</taxon>
        <taxon>Aphanizomenonaceae</taxon>
        <taxon>Dolichospermum</taxon>
        <taxon>Dolichospermum compactum</taxon>
    </lineage>
</organism>
<dbReference type="KEGG" id="dcm:NIES806_47160"/>
<protein>
    <submittedName>
        <fullName evidence="1">Uncharacterized protein</fullName>
    </submittedName>
</protein>
<dbReference type="InterPro" id="IPR027417">
    <property type="entry name" value="P-loop_NTPase"/>
</dbReference>
<dbReference type="Gene3D" id="3.40.50.300">
    <property type="entry name" value="P-loop containing nucleotide triphosphate hydrolases"/>
    <property type="match status" value="1"/>
</dbReference>
<evidence type="ECO:0000313" key="2">
    <source>
        <dbReference type="Proteomes" id="UP000218702"/>
    </source>
</evidence>
<keyword evidence="2" id="KW-1185">Reference proteome</keyword>
<dbReference type="AlphaFoldDB" id="A0A1Z4VAM6"/>
<name>A0A1Z4VAM6_9CYAN</name>
<dbReference type="CDD" id="cd00267">
    <property type="entry name" value="ABC_ATPase"/>
    <property type="match status" value="1"/>
</dbReference>
<accession>A0A1Z4VAM6</accession>
<dbReference type="Proteomes" id="UP000218702">
    <property type="component" value="Chromosome"/>
</dbReference>